<dbReference type="OrthoDB" id="8858565at2"/>
<sequence length="76" mass="8505">MAKRKTYHVTKTEEGWQGMLENGKRASVTGNTKEETLGKTIDLAKKQGNSSIIVHKQDGKIQEERTYGNDPYPPKG</sequence>
<organism evidence="2 3">
    <name type="scientific">Anseongella ginsenosidimutans</name>
    <dbReference type="NCBI Taxonomy" id="496056"/>
    <lineage>
        <taxon>Bacteria</taxon>
        <taxon>Pseudomonadati</taxon>
        <taxon>Bacteroidota</taxon>
        <taxon>Sphingobacteriia</taxon>
        <taxon>Sphingobacteriales</taxon>
        <taxon>Sphingobacteriaceae</taxon>
        <taxon>Anseongella</taxon>
    </lineage>
</organism>
<dbReference type="EMBL" id="SMAD01000024">
    <property type="protein sequence ID" value="TCS83953.1"/>
    <property type="molecule type" value="Genomic_DNA"/>
</dbReference>
<keyword evidence="3" id="KW-1185">Reference proteome</keyword>
<dbReference type="Pfam" id="PF09954">
    <property type="entry name" value="DUF2188"/>
    <property type="match status" value="1"/>
</dbReference>
<evidence type="ECO:0000256" key="1">
    <source>
        <dbReference type="SAM" id="MobiDB-lite"/>
    </source>
</evidence>
<dbReference type="InterPro" id="IPR018691">
    <property type="entry name" value="DUF2188"/>
</dbReference>
<accession>A0A4R3KJM9</accession>
<feature type="compositionally biased region" description="Basic and acidic residues" evidence="1">
    <location>
        <begin position="55"/>
        <end position="67"/>
    </location>
</feature>
<proteinExistence type="predicted"/>
<protein>
    <submittedName>
        <fullName evidence="2">Uncharacterized protein DUF2188</fullName>
    </submittedName>
</protein>
<dbReference type="Proteomes" id="UP000295807">
    <property type="component" value="Unassembled WGS sequence"/>
</dbReference>
<comment type="caution">
    <text evidence="2">The sequence shown here is derived from an EMBL/GenBank/DDBJ whole genome shotgun (WGS) entry which is preliminary data.</text>
</comment>
<name>A0A4R3KJM9_9SPHI</name>
<gene>
    <name evidence="2" type="ORF">EDD80_12410</name>
</gene>
<evidence type="ECO:0000313" key="3">
    <source>
        <dbReference type="Proteomes" id="UP000295807"/>
    </source>
</evidence>
<dbReference type="RefSeq" id="WP_132130766.1">
    <property type="nucleotide sequence ID" value="NZ_CP042432.1"/>
</dbReference>
<feature type="region of interest" description="Disordered" evidence="1">
    <location>
        <begin position="53"/>
        <end position="76"/>
    </location>
</feature>
<reference evidence="2 3" key="1">
    <citation type="submission" date="2019-03" db="EMBL/GenBank/DDBJ databases">
        <title>Genomic Encyclopedia of Type Strains, Phase IV (KMG-IV): sequencing the most valuable type-strain genomes for metagenomic binning, comparative biology and taxonomic classification.</title>
        <authorList>
            <person name="Goeker M."/>
        </authorList>
    </citation>
    <scope>NUCLEOTIDE SEQUENCE [LARGE SCALE GENOMIC DNA]</scope>
    <source>
        <strain evidence="2 3">DSM 21100</strain>
    </source>
</reference>
<evidence type="ECO:0000313" key="2">
    <source>
        <dbReference type="EMBL" id="TCS83953.1"/>
    </source>
</evidence>
<dbReference type="AlphaFoldDB" id="A0A4R3KJM9"/>